<dbReference type="EMBL" id="JAVXUP010001980">
    <property type="protein sequence ID" value="KAK3006556.1"/>
    <property type="molecule type" value="Genomic_DNA"/>
</dbReference>
<feature type="non-terminal residue" evidence="4">
    <location>
        <position position="1"/>
    </location>
</feature>
<comment type="caution">
    <text evidence="4">The sequence shown here is derived from an EMBL/GenBank/DDBJ whole genome shotgun (WGS) entry which is preliminary data.</text>
</comment>
<reference evidence="4" key="1">
    <citation type="submission" date="2022-12" db="EMBL/GenBank/DDBJ databases">
        <title>Draft genome assemblies for two species of Escallonia (Escalloniales).</title>
        <authorList>
            <person name="Chanderbali A."/>
            <person name="Dervinis C."/>
            <person name="Anghel I."/>
            <person name="Soltis D."/>
            <person name="Soltis P."/>
            <person name="Zapata F."/>
        </authorList>
    </citation>
    <scope>NUCLEOTIDE SEQUENCE</scope>
    <source>
        <strain evidence="4">UCBG64.0493</strain>
        <tissue evidence="4">Leaf</tissue>
    </source>
</reference>
<dbReference type="GO" id="GO:0046961">
    <property type="term" value="F:proton-transporting ATPase activity, rotational mechanism"/>
    <property type="evidence" value="ECO:0007669"/>
    <property type="project" value="TreeGrafter"/>
</dbReference>
<keyword evidence="2" id="KW-0406">Ion transport</keyword>
<keyword evidence="5" id="KW-1185">Reference proteome</keyword>
<dbReference type="GO" id="GO:0007035">
    <property type="term" value="P:vacuolar acidification"/>
    <property type="evidence" value="ECO:0007669"/>
    <property type="project" value="TreeGrafter"/>
</dbReference>
<dbReference type="PANTHER" id="PTHR43389">
    <property type="entry name" value="V-TYPE PROTON ATPASE SUBUNIT B"/>
    <property type="match status" value="1"/>
</dbReference>
<keyword evidence="3" id="KW-0472">Membrane</keyword>
<gene>
    <name evidence="4" type="ORF">RJ639_017711</name>
</gene>
<proteinExistence type="predicted"/>
<dbReference type="PANTHER" id="PTHR43389:SF4">
    <property type="entry name" value="V-TYPE PROTON ATPASE SUBUNIT B"/>
    <property type="match status" value="1"/>
</dbReference>
<evidence type="ECO:0000313" key="5">
    <source>
        <dbReference type="Proteomes" id="UP001188597"/>
    </source>
</evidence>
<evidence type="ECO:0000256" key="1">
    <source>
        <dbReference type="ARBA" id="ARBA00022448"/>
    </source>
</evidence>
<dbReference type="AlphaFoldDB" id="A0AA89AN51"/>
<keyword evidence="1" id="KW-0813">Transport</keyword>
<keyword evidence="3" id="KW-0812">Transmembrane</keyword>
<dbReference type="InterPro" id="IPR022879">
    <property type="entry name" value="V-ATPase_su_B/beta"/>
</dbReference>
<dbReference type="Gene3D" id="3.40.50.300">
    <property type="entry name" value="P-loop containing nucleotide triphosphate hydrolases"/>
    <property type="match status" value="1"/>
</dbReference>
<organism evidence="4 5">
    <name type="scientific">Escallonia herrerae</name>
    <dbReference type="NCBI Taxonomy" id="1293975"/>
    <lineage>
        <taxon>Eukaryota</taxon>
        <taxon>Viridiplantae</taxon>
        <taxon>Streptophyta</taxon>
        <taxon>Embryophyta</taxon>
        <taxon>Tracheophyta</taxon>
        <taxon>Spermatophyta</taxon>
        <taxon>Magnoliopsida</taxon>
        <taxon>eudicotyledons</taxon>
        <taxon>Gunneridae</taxon>
        <taxon>Pentapetalae</taxon>
        <taxon>asterids</taxon>
        <taxon>campanulids</taxon>
        <taxon>Escalloniales</taxon>
        <taxon>Escalloniaceae</taxon>
        <taxon>Escallonia</taxon>
    </lineage>
</organism>
<evidence type="ECO:0000256" key="2">
    <source>
        <dbReference type="ARBA" id="ARBA00023065"/>
    </source>
</evidence>
<evidence type="ECO:0000313" key="4">
    <source>
        <dbReference type="EMBL" id="KAK3006556.1"/>
    </source>
</evidence>
<name>A0AA89AN51_9ASTE</name>
<evidence type="ECO:0000256" key="3">
    <source>
        <dbReference type="SAM" id="Phobius"/>
    </source>
</evidence>
<sequence>ASDPTIERIITPRITLTTAEFLANETWEARYLLLKRKCLEGVGTLGIYIPIWQRSMTLLGEIKGERLHHTNSIFDSPKRWYYPILPVRVLCLYITLQTLDLTSSITDTEGHMNIDRQLRNRQIYPPIYVFPSLSRLMKSVGDQLTDPLLLVLAAKTIIDLFLFLFHQLYAI</sequence>
<dbReference type="InterPro" id="IPR027417">
    <property type="entry name" value="P-loop_NTPase"/>
</dbReference>
<feature type="transmembrane region" description="Helical" evidence="3">
    <location>
        <begin position="148"/>
        <end position="169"/>
    </location>
</feature>
<protein>
    <submittedName>
        <fullName evidence="4">Uncharacterized protein</fullName>
    </submittedName>
</protein>
<accession>A0AA89AN51</accession>
<keyword evidence="3" id="KW-1133">Transmembrane helix</keyword>
<dbReference type="Proteomes" id="UP001188597">
    <property type="component" value="Unassembled WGS sequence"/>
</dbReference>